<protein>
    <submittedName>
        <fullName evidence="1">Uncharacterized protein</fullName>
    </submittedName>
</protein>
<reference evidence="1" key="1">
    <citation type="submission" date="2018-02" db="EMBL/GenBank/DDBJ databases">
        <title>Rhizophora mucronata_Transcriptome.</title>
        <authorList>
            <person name="Meera S.P."/>
            <person name="Sreeshan A."/>
            <person name="Augustine A."/>
        </authorList>
    </citation>
    <scope>NUCLEOTIDE SEQUENCE</scope>
    <source>
        <tissue evidence="1">Leaf</tissue>
    </source>
</reference>
<organism evidence="1">
    <name type="scientific">Rhizophora mucronata</name>
    <name type="common">Asiatic mangrove</name>
    <dbReference type="NCBI Taxonomy" id="61149"/>
    <lineage>
        <taxon>Eukaryota</taxon>
        <taxon>Viridiplantae</taxon>
        <taxon>Streptophyta</taxon>
        <taxon>Embryophyta</taxon>
        <taxon>Tracheophyta</taxon>
        <taxon>Spermatophyta</taxon>
        <taxon>Magnoliopsida</taxon>
        <taxon>eudicotyledons</taxon>
        <taxon>Gunneridae</taxon>
        <taxon>Pentapetalae</taxon>
        <taxon>rosids</taxon>
        <taxon>fabids</taxon>
        <taxon>Malpighiales</taxon>
        <taxon>Rhizophoraceae</taxon>
        <taxon>Rhizophora</taxon>
    </lineage>
</organism>
<evidence type="ECO:0000313" key="1">
    <source>
        <dbReference type="EMBL" id="MBX65916.1"/>
    </source>
</evidence>
<dbReference type="AlphaFoldDB" id="A0A2P2QG48"/>
<accession>A0A2P2QG48</accession>
<dbReference type="EMBL" id="GGEC01085432">
    <property type="protein sequence ID" value="MBX65916.1"/>
    <property type="molecule type" value="Transcribed_RNA"/>
</dbReference>
<proteinExistence type="predicted"/>
<sequence length="30" mass="3442">MFWCSRELSLTCDIIRVHPDCASLALIFSN</sequence>
<name>A0A2P2QG48_RHIMU</name>